<proteinExistence type="predicted"/>
<sequence>MFGWFNKHRRNIARELSELTESRREIVHAFEIERRRIERDLHDGAQQFVVATGMALGEAELIIQLAGTLPPALADLPAVLARAQQANAEGLAAIRATVNNVHPKVLSDLGLEKAIRDVAERAEIPVQVRVPHSLPTMPEGIIATGYFLVSEALTNAAKHAPQATATVVLAADDDLHISIVDTGLGGATITPGHGLAGLRERLAAFGGKLELSSPAGGPTVLRATIPLLLRRGESGVPNA</sequence>
<dbReference type="RefSeq" id="WP_278059896.1">
    <property type="nucleotide sequence ID" value="NZ_CP121247.1"/>
</dbReference>
<keyword evidence="3" id="KW-0597">Phosphoprotein</keyword>
<reference evidence="11 12" key="1">
    <citation type="submission" date="2023-07" db="EMBL/GenBank/DDBJ databases">
        <title>Sequencing the genomes of 1000 actinobacteria strains.</title>
        <authorList>
            <person name="Klenk H.-P."/>
        </authorList>
    </citation>
    <scope>NUCLEOTIDE SEQUENCE [LARGE SCALE GENOMIC DNA]</scope>
    <source>
        <strain evidence="11 12">DSM 102162</strain>
    </source>
</reference>
<evidence type="ECO:0000313" key="12">
    <source>
        <dbReference type="Proteomes" id="UP001235966"/>
    </source>
</evidence>
<organism evidence="11 12">
    <name type="scientific">Arcanobacterium wilhelmae</name>
    <dbReference type="NCBI Taxonomy" id="1803177"/>
    <lineage>
        <taxon>Bacteria</taxon>
        <taxon>Bacillati</taxon>
        <taxon>Actinomycetota</taxon>
        <taxon>Actinomycetes</taxon>
        <taxon>Actinomycetales</taxon>
        <taxon>Actinomycetaceae</taxon>
        <taxon>Arcanobacterium</taxon>
    </lineage>
</organism>
<dbReference type="CDD" id="cd16917">
    <property type="entry name" value="HATPase_UhpB-NarQ-NarX-like"/>
    <property type="match status" value="1"/>
</dbReference>
<evidence type="ECO:0000256" key="4">
    <source>
        <dbReference type="ARBA" id="ARBA00022679"/>
    </source>
</evidence>
<accession>A0ABT9NDD5</accession>
<dbReference type="SUPFAM" id="SSF55874">
    <property type="entry name" value="ATPase domain of HSP90 chaperone/DNA topoisomerase II/histidine kinase"/>
    <property type="match status" value="1"/>
</dbReference>
<dbReference type="Gene3D" id="3.30.565.10">
    <property type="entry name" value="Histidine kinase-like ATPase, C-terminal domain"/>
    <property type="match status" value="1"/>
</dbReference>
<protein>
    <recommendedName>
        <fullName evidence="2">histidine kinase</fullName>
        <ecNumber evidence="2">2.7.13.3</ecNumber>
    </recommendedName>
</protein>
<evidence type="ECO:0000256" key="6">
    <source>
        <dbReference type="ARBA" id="ARBA00022777"/>
    </source>
</evidence>
<dbReference type="Pfam" id="PF02518">
    <property type="entry name" value="HATPase_c"/>
    <property type="match status" value="1"/>
</dbReference>
<dbReference type="EC" id="2.7.13.3" evidence="2"/>
<evidence type="ECO:0000256" key="8">
    <source>
        <dbReference type="ARBA" id="ARBA00023012"/>
    </source>
</evidence>
<dbReference type="InterPro" id="IPR011712">
    <property type="entry name" value="Sig_transdc_His_kin_sub3_dim/P"/>
</dbReference>
<dbReference type="EMBL" id="JAUSQW010000001">
    <property type="protein sequence ID" value="MDP9801662.1"/>
    <property type="molecule type" value="Genomic_DNA"/>
</dbReference>
<name>A0ABT9NDD5_9ACTO</name>
<comment type="caution">
    <text evidence="11">The sequence shown here is derived from an EMBL/GenBank/DDBJ whole genome shotgun (WGS) entry which is preliminary data.</text>
</comment>
<dbReference type="Pfam" id="PF07730">
    <property type="entry name" value="HisKA_3"/>
    <property type="match status" value="1"/>
</dbReference>
<evidence type="ECO:0000259" key="9">
    <source>
        <dbReference type="Pfam" id="PF02518"/>
    </source>
</evidence>
<keyword evidence="12" id="KW-1185">Reference proteome</keyword>
<evidence type="ECO:0000256" key="1">
    <source>
        <dbReference type="ARBA" id="ARBA00000085"/>
    </source>
</evidence>
<dbReference type="InterPro" id="IPR003594">
    <property type="entry name" value="HATPase_dom"/>
</dbReference>
<keyword evidence="7" id="KW-0067">ATP-binding</keyword>
<keyword evidence="5" id="KW-0547">Nucleotide-binding</keyword>
<evidence type="ECO:0000256" key="3">
    <source>
        <dbReference type="ARBA" id="ARBA00022553"/>
    </source>
</evidence>
<dbReference type="PANTHER" id="PTHR24421:SF10">
    <property type="entry name" value="NITRATE_NITRITE SENSOR PROTEIN NARQ"/>
    <property type="match status" value="1"/>
</dbReference>
<dbReference type="Gene3D" id="1.20.5.1930">
    <property type="match status" value="1"/>
</dbReference>
<feature type="domain" description="Signal transduction histidine kinase subgroup 3 dimerisation and phosphoacceptor" evidence="10">
    <location>
        <begin position="33"/>
        <end position="106"/>
    </location>
</feature>
<dbReference type="Proteomes" id="UP001235966">
    <property type="component" value="Unassembled WGS sequence"/>
</dbReference>
<dbReference type="InterPro" id="IPR036890">
    <property type="entry name" value="HATPase_C_sf"/>
</dbReference>
<comment type="catalytic activity">
    <reaction evidence="1">
        <text>ATP + protein L-histidine = ADP + protein N-phospho-L-histidine.</text>
        <dbReference type="EC" id="2.7.13.3"/>
    </reaction>
</comment>
<keyword evidence="8" id="KW-0902">Two-component regulatory system</keyword>
<dbReference type="InterPro" id="IPR050482">
    <property type="entry name" value="Sensor_HK_TwoCompSys"/>
</dbReference>
<evidence type="ECO:0000256" key="7">
    <source>
        <dbReference type="ARBA" id="ARBA00022840"/>
    </source>
</evidence>
<dbReference type="GO" id="GO:0016301">
    <property type="term" value="F:kinase activity"/>
    <property type="evidence" value="ECO:0007669"/>
    <property type="project" value="UniProtKB-KW"/>
</dbReference>
<gene>
    <name evidence="11" type="ORF">J2S49_001738</name>
</gene>
<dbReference type="PANTHER" id="PTHR24421">
    <property type="entry name" value="NITRATE/NITRITE SENSOR PROTEIN NARX-RELATED"/>
    <property type="match status" value="1"/>
</dbReference>
<evidence type="ECO:0000313" key="11">
    <source>
        <dbReference type="EMBL" id="MDP9801662.1"/>
    </source>
</evidence>
<evidence type="ECO:0000256" key="5">
    <source>
        <dbReference type="ARBA" id="ARBA00022741"/>
    </source>
</evidence>
<keyword evidence="4" id="KW-0808">Transferase</keyword>
<feature type="domain" description="Histidine kinase/HSP90-like ATPase" evidence="9">
    <location>
        <begin position="148"/>
        <end position="227"/>
    </location>
</feature>
<keyword evidence="6 11" id="KW-0418">Kinase</keyword>
<evidence type="ECO:0000259" key="10">
    <source>
        <dbReference type="Pfam" id="PF07730"/>
    </source>
</evidence>
<evidence type="ECO:0000256" key="2">
    <source>
        <dbReference type="ARBA" id="ARBA00012438"/>
    </source>
</evidence>